<evidence type="ECO:0000256" key="10">
    <source>
        <dbReference type="SAM" id="Phobius"/>
    </source>
</evidence>
<sequence length="469" mass="50692">MDYANEVRPRTLSHQEDDSEPASANSSSTLQGADGLEGLDELEAPEPVNSNEDGPSLEGNRSNSHHGVSRLDELAAPLPINTNEGPDLEDARNASQTEPNVSPEKTSVGAVYWTWSNTYTLSYLVFFSILGTLARLGLQAITIYPGAPVALGEIWANVGGTFVMGFLSEDRSLFRRDLVAATQRTEKHPTLEQAAALKKEHLTIKKGIPLYVGLSVGFCGCFTTFSSFMRDAFLALSNDLNTAVTSSKVTTSAARPRNDGYSVESVLAVLILEIAASLAALDLGAHVAILVEPVFERIPRLENSNLRAILDPVTAVLAWPMWLGTVFMAIWPPHDRWRGQAVFALVFAPLGCLLRFYLSLWLNGRLPRFPLGTFAANVFGTMVLGMAFDLQRAAVGGGVVGCQVLQGVQDGFCGCLTTVSTWVLELKSLRRRHAYVYGAVSLAVGLGSLVIIMGSLRWTVGFSEPECKV</sequence>
<dbReference type="GO" id="GO:0005886">
    <property type="term" value="C:plasma membrane"/>
    <property type="evidence" value="ECO:0007669"/>
    <property type="project" value="UniProtKB-SubCell"/>
</dbReference>
<comment type="caution">
    <text evidence="11">The sequence shown here is derived from an EMBL/GenBank/DDBJ whole genome shotgun (WGS) entry which is preliminary data.</text>
</comment>
<evidence type="ECO:0000256" key="5">
    <source>
        <dbReference type="ARBA" id="ARBA00022989"/>
    </source>
</evidence>
<dbReference type="GO" id="GO:1903425">
    <property type="term" value="F:fluoride transmembrane transporter activity"/>
    <property type="evidence" value="ECO:0007669"/>
    <property type="project" value="TreeGrafter"/>
</dbReference>
<feature type="transmembrane region" description="Helical" evidence="10">
    <location>
        <begin position="121"/>
        <end position="141"/>
    </location>
</feature>
<dbReference type="EMBL" id="VCHE01000006">
    <property type="protein sequence ID" value="KAB2579704.1"/>
    <property type="molecule type" value="Genomic_DNA"/>
</dbReference>
<keyword evidence="4 10" id="KW-0812">Transmembrane</keyword>
<evidence type="ECO:0000256" key="8">
    <source>
        <dbReference type="ARBA" id="ARBA00035585"/>
    </source>
</evidence>
<comment type="catalytic activity">
    <reaction evidence="8">
        <text>fluoride(in) = fluoride(out)</text>
        <dbReference type="Rhea" id="RHEA:76159"/>
        <dbReference type="ChEBI" id="CHEBI:17051"/>
    </reaction>
    <physiologicalReaction direction="left-to-right" evidence="8">
        <dbReference type="Rhea" id="RHEA:76160"/>
    </physiologicalReaction>
</comment>
<keyword evidence="12" id="KW-1185">Reference proteome</keyword>
<protein>
    <submittedName>
        <fullName evidence="11">Fluoride export protein 1</fullName>
    </submittedName>
</protein>
<accession>A0A5N5DU04</accession>
<feature type="transmembrane region" description="Helical" evidence="10">
    <location>
        <begin position="266"/>
        <end position="291"/>
    </location>
</feature>
<comment type="similarity">
    <text evidence="7">Belongs to the fluoride channel Fluc/FEX (TC 1.A.43) family.</text>
</comment>
<reference evidence="11 12" key="1">
    <citation type="journal article" date="2019" name="Sci. Rep.">
        <title>A multi-omics analysis of the grapevine pathogen Lasiodiplodia theobromae reveals that temperature affects the expression of virulence- and pathogenicity-related genes.</title>
        <authorList>
            <person name="Felix C."/>
            <person name="Meneses R."/>
            <person name="Goncalves M.F.M."/>
            <person name="Tilleman L."/>
            <person name="Duarte A.S."/>
            <person name="Jorrin-Novo J.V."/>
            <person name="Van de Peer Y."/>
            <person name="Deforce D."/>
            <person name="Van Nieuwerburgh F."/>
            <person name="Esteves A.C."/>
            <person name="Alves A."/>
        </authorList>
    </citation>
    <scope>NUCLEOTIDE SEQUENCE [LARGE SCALE GENOMIC DNA]</scope>
    <source>
        <strain evidence="11 12">LA-SOL3</strain>
    </source>
</reference>
<dbReference type="Proteomes" id="UP000325902">
    <property type="component" value="Unassembled WGS sequence"/>
</dbReference>
<evidence type="ECO:0000256" key="2">
    <source>
        <dbReference type="ARBA" id="ARBA00004651"/>
    </source>
</evidence>
<dbReference type="OrthoDB" id="409792at2759"/>
<evidence type="ECO:0000256" key="1">
    <source>
        <dbReference type="ARBA" id="ARBA00002598"/>
    </source>
</evidence>
<feature type="compositionally biased region" description="Polar residues" evidence="9">
    <location>
        <begin position="48"/>
        <end position="62"/>
    </location>
</feature>
<feature type="transmembrane region" description="Helical" evidence="10">
    <location>
        <begin position="434"/>
        <end position="456"/>
    </location>
</feature>
<comment type="subcellular location">
    <subcellularLocation>
        <location evidence="2">Cell membrane</location>
        <topology evidence="2">Multi-pass membrane protein</topology>
    </subcellularLocation>
</comment>
<feature type="transmembrane region" description="Helical" evidence="10">
    <location>
        <begin position="208"/>
        <end position="229"/>
    </location>
</feature>
<keyword evidence="6 10" id="KW-0472">Membrane</keyword>
<dbReference type="PANTHER" id="PTHR28259:SF1">
    <property type="entry name" value="FLUORIDE EXPORT PROTEIN 1-RELATED"/>
    <property type="match status" value="1"/>
</dbReference>
<evidence type="ECO:0000256" key="9">
    <source>
        <dbReference type="SAM" id="MobiDB-lite"/>
    </source>
</evidence>
<dbReference type="AlphaFoldDB" id="A0A5N5DU04"/>
<dbReference type="InterPro" id="IPR003691">
    <property type="entry name" value="FluC"/>
</dbReference>
<feature type="compositionally biased region" description="Polar residues" evidence="9">
    <location>
        <begin position="93"/>
        <end position="105"/>
    </location>
</feature>
<evidence type="ECO:0000256" key="4">
    <source>
        <dbReference type="ARBA" id="ARBA00022692"/>
    </source>
</evidence>
<dbReference type="PANTHER" id="PTHR28259">
    <property type="entry name" value="FLUORIDE EXPORT PROTEIN 1-RELATED"/>
    <property type="match status" value="1"/>
</dbReference>
<evidence type="ECO:0000256" key="3">
    <source>
        <dbReference type="ARBA" id="ARBA00022475"/>
    </source>
</evidence>
<organism evidence="11 12">
    <name type="scientific">Lasiodiplodia theobromae</name>
    <dbReference type="NCBI Taxonomy" id="45133"/>
    <lineage>
        <taxon>Eukaryota</taxon>
        <taxon>Fungi</taxon>
        <taxon>Dikarya</taxon>
        <taxon>Ascomycota</taxon>
        <taxon>Pezizomycotina</taxon>
        <taxon>Dothideomycetes</taxon>
        <taxon>Dothideomycetes incertae sedis</taxon>
        <taxon>Botryosphaeriales</taxon>
        <taxon>Botryosphaeriaceae</taxon>
        <taxon>Lasiodiplodia</taxon>
    </lineage>
</organism>
<proteinExistence type="inferred from homology"/>
<keyword evidence="5 10" id="KW-1133">Transmembrane helix</keyword>
<name>A0A5N5DU04_9PEZI</name>
<feature type="region of interest" description="Disordered" evidence="9">
    <location>
        <begin position="1"/>
        <end position="105"/>
    </location>
</feature>
<feature type="transmembrane region" description="Helical" evidence="10">
    <location>
        <begin position="147"/>
        <end position="167"/>
    </location>
</feature>
<feature type="compositionally biased region" description="Polar residues" evidence="9">
    <location>
        <begin position="22"/>
        <end position="31"/>
    </location>
</feature>
<keyword evidence="3" id="KW-1003">Cell membrane</keyword>
<evidence type="ECO:0000313" key="11">
    <source>
        <dbReference type="EMBL" id="KAB2579704.1"/>
    </source>
</evidence>
<gene>
    <name evidence="11" type="primary">fex-1_1</name>
    <name evidence="11" type="ORF">DBV05_g1616</name>
</gene>
<evidence type="ECO:0000313" key="12">
    <source>
        <dbReference type="Proteomes" id="UP000325902"/>
    </source>
</evidence>
<feature type="transmembrane region" description="Helical" evidence="10">
    <location>
        <begin position="312"/>
        <end position="331"/>
    </location>
</feature>
<feature type="compositionally biased region" description="Basic and acidic residues" evidence="9">
    <location>
        <begin position="1"/>
        <end position="16"/>
    </location>
</feature>
<comment type="function">
    <text evidence="1">Fluoride channel required for the rapid expulsion of cytoplasmic fluoride.</text>
</comment>
<dbReference type="Pfam" id="PF02537">
    <property type="entry name" value="CRCB"/>
    <property type="match status" value="2"/>
</dbReference>
<feature type="transmembrane region" description="Helical" evidence="10">
    <location>
        <begin position="337"/>
        <end position="358"/>
    </location>
</feature>
<evidence type="ECO:0000256" key="7">
    <source>
        <dbReference type="ARBA" id="ARBA00035120"/>
    </source>
</evidence>
<evidence type="ECO:0000256" key="6">
    <source>
        <dbReference type="ARBA" id="ARBA00023136"/>
    </source>
</evidence>